<dbReference type="AlphaFoldDB" id="A0A386WHM4"/>
<evidence type="ECO:0000256" key="1">
    <source>
        <dbReference type="ARBA" id="ARBA00001911"/>
    </source>
</evidence>
<dbReference type="InterPro" id="IPR030960">
    <property type="entry name" value="DHQS/DOIS_N"/>
</dbReference>
<comment type="cofactor">
    <cofactor evidence="1">
        <name>NAD(+)</name>
        <dbReference type="ChEBI" id="CHEBI:57540"/>
    </cofactor>
</comment>
<dbReference type="GO" id="GO:0009073">
    <property type="term" value="P:aromatic amino acid family biosynthetic process"/>
    <property type="evidence" value="ECO:0007669"/>
    <property type="project" value="InterPro"/>
</dbReference>
<dbReference type="EMBL" id="CP024087">
    <property type="protein sequence ID" value="AYF26940.1"/>
    <property type="molecule type" value="Genomic_DNA"/>
</dbReference>
<dbReference type="PANTHER" id="PTHR43622:SF1">
    <property type="entry name" value="3-DEHYDROQUINATE SYNTHASE"/>
    <property type="match status" value="1"/>
</dbReference>
<protein>
    <submittedName>
        <fullName evidence="9">3-dehydroquinate synthase</fullName>
    </submittedName>
</protein>
<keyword evidence="3" id="KW-0479">Metal-binding</keyword>
<accession>A0A386WHM4</accession>
<evidence type="ECO:0000313" key="9">
    <source>
        <dbReference type="EMBL" id="AYF26940.1"/>
    </source>
</evidence>
<evidence type="ECO:0000313" key="10">
    <source>
        <dbReference type="Proteomes" id="UP000267804"/>
    </source>
</evidence>
<evidence type="ECO:0000256" key="3">
    <source>
        <dbReference type="ARBA" id="ARBA00022723"/>
    </source>
</evidence>
<dbReference type="PIRSF" id="PIRSF001455">
    <property type="entry name" value="DHQ_synth"/>
    <property type="match status" value="1"/>
</dbReference>
<dbReference type="Pfam" id="PF24621">
    <property type="entry name" value="DHQS_C"/>
    <property type="match status" value="1"/>
</dbReference>
<evidence type="ECO:0000256" key="4">
    <source>
        <dbReference type="ARBA" id="ARBA00023027"/>
    </source>
</evidence>
<evidence type="ECO:0000256" key="6">
    <source>
        <dbReference type="ARBA" id="ARBA00023285"/>
    </source>
</evidence>
<keyword evidence="5" id="KW-0456">Lyase</keyword>
<sequence>MTTAPGRAPATTTAGGSGKRMQFNVIAMENASFPYRLGTDCAEDIVARLAALAASSYIVVADTTVAALYGLDLTARIDKEAGPAHLLTHQVGEPHKGLATVDALAEQALEHGADRRTVVVALGGGVTGNIAGLMASLLFRGVHLVHVPTTVVAMLDSVLSLKQAVNTTFGKNLVGTFYQPVEVLADTAMLRTLPAREIRSGTGEVIKNALAIRPTMLDELGRLLRADARYDDETLCWFIAESLVAKADVTWDDKHERRSGLVLEYGHTAGHAIEHASRGAVAHGAGVAVGMTIAAEVSRRLGHADAELVALHRELVAACGVEPVVPAHVDTALVKNWLAYDNKRGYLDSPSGHTPMVLLSAPGEVLRTGSLPLVSVPLALLEEVVDRTAARGAGTAPLP</sequence>
<comment type="cofactor">
    <cofactor evidence="2">
        <name>Co(2+)</name>
        <dbReference type="ChEBI" id="CHEBI:48828"/>
    </cofactor>
</comment>
<dbReference type="GO" id="GO:0046872">
    <property type="term" value="F:metal ion binding"/>
    <property type="evidence" value="ECO:0007669"/>
    <property type="project" value="UniProtKB-KW"/>
</dbReference>
<reference evidence="9 10" key="1">
    <citation type="submission" date="2017-10" db="EMBL/GenBank/DDBJ databases">
        <title>Integration of genomic and chemical information greatly accelerates assignment of the full stereostructure of myelolactone, a potent inhibitor of myeloma from a marine-derived Micromonospora.</title>
        <authorList>
            <person name="Kim M.C."/>
            <person name="Machado H."/>
            <person name="Jensen P.R."/>
            <person name="Fenical W."/>
        </authorList>
    </citation>
    <scope>NUCLEOTIDE SEQUENCE [LARGE SCALE GENOMIC DNA]</scope>
    <source>
        <strain evidence="9 10">CNY-010</strain>
    </source>
</reference>
<dbReference type="InterPro" id="IPR030963">
    <property type="entry name" value="DHQ_synth_fam"/>
</dbReference>
<proteinExistence type="predicted"/>
<dbReference type="CDD" id="cd08197">
    <property type="entry name" value="DOIS"/>
    <property type="match status" value="1"/>
</dbReference>
<dbReference type="InterPro" id="IPR050071">
    <property type="entry name" value="Dehydroquinate_synthase"/>
</dbReference>
<feature type="domain" description="3-dehydroquinate synthase C-terminal" evidence="8">
    <location>
        <begin position="201"/>
        <end position="343"/>
    </location>
</feature>
<name>A0A386WHM4_9ACTN</name>
<feature type="domain" description="3-dehydroquinate synthase N-terminal" evidence="7">
    <location>
        <begin position="90"/>
        <end position="199"/>
    </location>
</feature>
<gene>
    <name evidence="9" type="ORF">CSH63_05700</name>
</gene>
<dbReference type="PANTHER" id="PTHR43622">
    <property type="entry name" value="3-DEHYDROQUINATE SYNTHASE"/>
    <property type="match status" value="1"/>
</dbReference>
<dbReference type="KEGG" id="mtua:CSH63_05700"/>
<dbReference type="Gene3D" id="3.40.50.1970">
    <property type="match status" value="1"/>
</dbReference>
<evidence type="ECO:0000256" key="5">
    <source>
        <dbReference type="ARBA" id="ARBA00023239"/>
    </source>
</evidence>
<dbReference type="Pfam" id="PF01761">
    <property type="entry name" value="DHQ_synthase"/>
    <property type="match status" value="1"/>
</dbReference>
<organism evidence="9 10">
    <name type="scientific">Micromonospora tulbaghiae</name>
    <dbReference type="NCBI Taxonomy" id="479978"/>
    <lineage>
        <taxon>Bacteria</taxon>
        <taxon>Bacillati</taxon>
        <taxon>Actinomycetota</taxon>
        <taxon>Actinomycetes</taxon>
        <taxon>Micromonosporales</taxon>
        <taxon>Micromonosporaceae</taxon>
        <taxon>Micromonospora</taxon>
    </lineage>
</organism>
<keyword evidence="4" id="KW-0520">NAD</keyword>
<keyword evidence="6" id="KW-0170">Cobalt</keyword>
<evidence type="ECO:0000259" key="7">
    <source>
        <dbReference type="Pfam" id="PF01761"/>
    </source>
</evidence>
<dbReference type="InterPro" id="IPR056179">
    <property type="entry name" value="DHQS_C"/>
</dbReference>
<dbReference type="SUPFAM" id="SSF56796">
    <property type="entry name" value="Dehydroquinate synthase-like"/>
    <property type="match status" value="1"/>
</dbReference>
<dbReference type="Proteomes" id="UP000267804">
    <property type="component" value="Chromosome"/>
</dbReference>
<evidence type="ECO:0000256" key="2">
    <source>
        <dbReference type="ARBA" id="ARBA00001941"/>
    </source>
</evidence>
<dbReference type="Gene3D" id="1.20.1090.10">
    <property type="entry name" value="Dehydroquinate synthase-like - alpha domain"/>
    <property type="match status" value="1"/>
</dbReference>
<dbReference type="GO" id="GO:0003856">
    <property type="term" value="F:3-dehydroquinate synthase activity"/>
    <property type="evidence" value="ECO:0007669"/>
    <property type="project" value="TreeGrafter"/>
</dbReference>
<evidence type="ECO:0000259" key="8">
    <source>
        <dbReference type="Pfam" id="PF24621"/>
    </source>
</evidence>